<name>A0ABR3GSH6_9PEZI</name>
<evidence type="ECO:0000313" key="1">
    <source>
        <dbReference type="EMBL" id="KAL0638879.1"/>
    </source>
</evidence>
<comment type="caution">
    <text evidence="1">The sequence shown here is derived from an EMBL/GenBank/DDBJ whole genome shotgun (WGS) entry which is preliminary data.</text>
</comment>
<protein>
    <submittedName>
        <fullName evidence="1">Uncharacterized protein</fullName>
    </submittedName>
</protein>
<evidence type="ECO:0000313" key="2">
    <source>
        <dbReference type="Proteomes" id="UP001447188"/>
    </source>
</evidence>
<reference evidence="1 2" key="1">
    <citation type="submission" date="2024-02" db="EMBL/GenBank/DDBJ databases">
        <title>Discinaceae phylogenomics.</title>
        <authorList>
            <person name="Dirks A.C."/>
            <person name="James T.Y."/>
        </authorList>
    </citation>
    <scope>NUCLEOTIDE SEQUENCE [LARGE SCALE GENOMIC DNA]</scope>
    <source>
        <strain evidence="1 2">ACD0624</strain>
    </source>
</reference>
<gene>
    <name evidence="1" type="ORF">Q9L58_002110</name>
</gene>
<dbReference type="Proteomes" id="UP001447188">
    <property type="component" value="Unassembled WGS sequence"/>
</dbReference>
<organism evidence="1 2">
    <name type="scientific">Discina gigas</name>
    <dbReference type="NCBI Taxonomy" id="1032678"/>
    <lineage>
        <taxon>Eukaryota</taxon>
        <taxon>Fungi</taxon>
        <taxon>Dikarya</taxon>
        <taxon>Ascomycota</taxon>
        <taxon>Pezizomycotina</taxon>
        <taxon>Pezizomycetes</taxon>
        <taxon>Pezizales</taxon>
        <taxon>Discinaceae</taxon>
        <taxon>Discina</taxon>
    </lineage>
</organism>
<keyword evidence="2" id="KW-1185">Reference proteome</keyword>
<proteinExistence type="predicted"/>
<accession>A0ABR3GSH6</accession>
<dbReference type="EMBL" id="JBBBZM010000017">
    <property type="protein sequence ID" value="KAL0638879.1"/>
    <property type="molecule type" value="Genomic_DNA"/>
</dbReference>
<sequence length="396" mass="43888">MSFVTDPAIGFELECRGIPLNNSSEKVISIGEDYPISARLKGKAFIIPGAPYNPNWALTAETISDSIKRIATEVVVGGPEGKGVKFSSNPEIGITVGNEIVAAIKEWAPRKGVEVRVKGFEGLGPWIIQKPEIYSPYLGWGLQVTAPFPLSKIQSIIVKPSALLERRSVQAYPILTKESLPWIGSKKNGKAKYLENHDVLGFLTIVLAYVNAAKTNDPAQGPKHSSSIMPRTDFRTMYVCTGVKAAVEDWIQKVRNNPDVKAHYGFEVVDLKSFVLAVGLDCGFRPRGETDFPATLVLRWEDWHDPRNQIYYLTIKDWLVGLQKDQDDVDLVSLYDKKYQAGQIGGLGNKMERIIGGVKALPIFEFRDLSSGFTEAVPRSLQKCEKAVRKAHKNTL</sequence>